<gene>
    <name evidence="4" type="ORF">C1631_010365</name>
</gene>
<dbReference type="Gene3D" id="3.50.50.60">
    <property type="entry name" value="FAD/NAD(P)-binding domain"/>
    <property type="match status" value="2"/>
</dbReference>
<dbReference type="Pfam" id="PF07992">
    <property type="entry name" value="Pyr_redox_2"/>
    <property type="match status" value="1"/>
</dbReference>
<keyword evidence="5" id="KW-1185">Reference proteome</keyword>
<name>A0A316XB15_9FLAO</name>
<evidence type="ECO:0000259" key="3">
    <source>
        <dbReference type="Pfam" id="PF07992"/>
    </source>
</evidence>
<evidence type="ECO:0000313" key="5">
    <source>
        <dbReference type="Proteomes" id="UP000236594"/>
    </source>
</evidence>
<dbReference type="GO" id="GO:0016491">
    <property type="term" value="F:oxidoreductase activity"/>
    <property type="evidence" value="ECO:0007669"/>
    <property type="project" value="UniProtKB-KW"/>
</dbReference>
<dbReference type="SUPFAM" id="SSF51905">
    <property type="entry name" value="FAD/NAD(P)-binding domain"/>
    <property type="match status" value="1"/>
</dbReference>
<dbReference type="OrthoDB" id="9806179at2"/>
<dbReference type="EMBL" id="PPED02000002">
    <property type="protein sequence ID" value="PWN70369.1"/>
    <property type="molecule type" value="Genomic_DNA"/>
</dbReference>
<keyword evidence="1" id="KW-0285">Flavoprotein</keyword>
<sequence>MENKKFDVIIVGGSYAGLSAGMALGRSLRNVLIIDNGKSCNRQTPHSHNFITHDGRSPGEIADMARKQVAKYDTVEFYESTIVKTKKISDGFVVETSAREKLYAKKLIVASGVKDIMPDIPGFAECWGISVLHCPYCHGYEVKNETTGILADGDLAFDFSKLVFNMTKDLTLLTNGKSVLTPEQIEKLNQNKINLNENEIDRIEHENGYIRKVLFKNGDSVPLKALYAKIPFEQNINVSEDLGCEMTEQGFIKVDFMQKTNIPGIFACGDSVTMMRSVANAVAQGNFAGAVANKELSDEAF</sequence>
<feature type="domain" description="FAD/NAD(P)-binding" evidence="3">
    <location>
        <begin position="6"/>
        <end position="285"/>
    </location>
</feature>
<dbReference type="AlphaFoldDB" id="A0A316XB15"/>
<dbReference type="PRINTS" id="PR00469">
    <property type="entry name" value="PNDRDTASEII"/>
</dbReference>
<dbReference type="InterPro" id="IPR023753">
    <property type="entry name" value="FAD/NAD-binding_dom"/>
</dbReference>
<accession>A0A316XB15</accession>
<organism evidence="4 5">
    <name type="scientific">Chryseobacterium phosphatilyticum</name>
    <dbReference type="NCBI Taxonomy" id="475075"/>
    <lineage>
        <taxon>Bacteria</taxon>
        <taxon>Pseudomonadati</taxon>
        <taxon>Bacteroidota</taxon>
        <taxon>Flavobacteriia</taxon>
        <taxon>Flavobacteriales</taxon>
        <taxon>Weeksellaceae</taxon>
        <taxon>Chryseobacterium group</taxon>
        <taxon>Chryseobacterium</taxon>
    </lineage>
</organism>
<dbReference type="PRINTS" id="PR00368">
    <property type="entry name" value="FADPNR"/>
</dbReference>
<dbReference type="Proteomes" id="UP000236594">
    <property type="component" value="Unassembled WGS sequence"/>
</dbReference>
<proteinExistence type="predicted"/>
<reference evidence="4 5" key="1">
    <citation type="submission" date="2018-04" db="EMBL/GenBank/DDBJ databases">
        <title>Draft Genome Sequence of Phosphate-Solubilizing Chryseobacterium sp. ISE14 that is a Biocontrol and Plant Growth-Promoting Rhizobacterium Isolated from Cucumber.</title>
        <authorList>
            <person name="Jeong J.-J."/>
            <person name="Sang M.K."/>
            <person name="Choi I.-G."/>
            <person name="Kim K.D."/>
        </authorList>
    </citation>
    <scope>NUCLEOTIDE SEQUENCE [LARGE SCALE GENOMIC DNA]</scope>
    <source>
        <strain evidence="4 5">ISE14</strain>
    </source>
</reference>
<protein>
    <submittedName>
        <fullName evidence="4">NAD(P)/FAD-dependent oxidoreductase</fullName>
    </submittedName>
</protein>
<keyword evidence="2" id="KW-0560">Oxidoreductase</keyword>
<evidence type="ECO:0000256" key="2">
    <source>
        <dbReference type="ARBA" id="ARBA00023002"/>
    </source>
</evidence>
<dbReference type="PANTHER" id="PTHR48105">
    <property type="entry name" value="THIOREDOXIN REDUCTASE 1-RELATED-RELATED"/>
    <property type="match status" value="1"/>
</dbReference>
<evidence type="ECO:0000256" key="1">
    <source>
        <dbReference type="ARBA" id="ARBA00022630"/>
    </source>
</evidence>
<dbReference type="InterPro" id="IPR050097">
    <property type="entry name" value="Ferredoxin-NADP_redctase_2"/>
</dbReference>
<dbReference type="InterPro" id="IPR036188">
    <property type="entry name" value="FAD/NAD-bd_sf"/>
</dbReference>
<comment type="caution">
    <text evidence="4">The sequence shown here is derived from an EMBL/GenBank/DDBJ whole genome shotgun (WGS) entry which is preliminary data.</text>
</comment>
<evidence type="ECO:0000313" key="4">
    <source>
        <dbReference type="EMBL" id="PWN70369.1"/>
    </source>
</evidence>
<dbReference type="RefSeq" id="WP_103247607.1">
    <property type="nucleotide sequence ID" value="NZ_PPED02000002.1"/>
</dbReference>